<dbReference type="EMBL" id="AP022839">
    <property type="protein sequence ID" value="BCA96394.1"/>
    <property type="molecule type" value="Genomic_DNA"/>
</dbReference>
<dbReference type="Pfam" id="PF13333">
    <property type="entry name" value="rve_2"/>
    <property type="match status" value="1"/>
</dbReference>
<dbReference type="InterPro" id="IPR001584">
    <property type="entry name" value="Integrase_cat-core"/>
</dbReference>
<dbReference type="PANTHER" id="PTHR46889:SF4">
    <property type="entry name" value="TRANSPOSASE INSO FOR INSERTION SEQUENCE ELEMENT IS911B-RELATED"/>
    <property type="match status" value="1"/>
</dbReference>
<dbReference type="InterPro" id="IPR048020">
    <property type="entry name" value="Transpos_IS3"/>
</dbReference>
<dbReference type="SUPFAM" id="SSF53098">
    <property type="entry name" value="Ribonuclease H-like"/>
    <property type="match status" value="1"/>
</dbReference>
<gene>
    <name evidence="2" type="ORF">TUM19329_26150</name>
    <name evidence="3" type="ORF">TUM19329_27550</name>
</gene>
<dbReference type="InterPro" id="IPR050900">
    <property type="entry name" value="Transposase_IS3/IS150/IS904"/>
</dbReference>
<dbReference type="PROSITE" id="PS50994">
    <property type="entry name" value="INTEGRASE"/>
    <property type="match status" value="1"/>
</dbReference>
<keyword evidence="4" id="KW-1185">Reference proteome</keyword>
<dbReference type="AlphaFoldDB" id="A0A6F8T6E2"/>
<protein>
    <submittedName>
        <fullName evidence="2">Integrase</fullName>
    </submittedName>
</protein>
<dbReference type="NCBIfam" id="NF033516">
    <property type="entry name" value="transpos_IS3"/>
    <property type="match status" value="1"/>
</dbReference>
<evidence type="ECO:0000313" key="2">
    <source>
        <dbReference type="EMBL" id="BCA96254.1"/>
    </source>
</evidence>
<proteinExistence type="predicted"/>
<evidence type="ECO:0000259" key="1">
    <source>
        <dbReference type="PROSITE" id="PS50994"/>
    </source>
</evidence>
<name>A0A6F8T6E2_9GAMM</name>
<reference evidence="2" key="1">
    <citation type="journal article" date="2020" name="Microbiol. Resour. Announc.">
        <title>Complete Genome Sequence of Novel Psychrotolerant Legionella Strain TUM19329, Isolated from Antarctic Lake Sediment.</title>
        <authorList>
            <person name="Shimada S."/>
            <person name="Nakai R."/>
            <person name="Aoki K."/>
            <person name="Shimoeda N."/>
            <person name="Ohno G."/>
            <person name="Miyazaki Y."/>
            <person name="Kudoh S."/>
            <person name="Imura S."/>
            <person name="Watanabe K."/>
            <person name="Ishii Y."/>
            <person name="Tateda K."/>
        </authorList>
    </citation>
    <scope>NUCLEOTIDE SEQUENCE [LARGE SCALE GENOMIC DNA]</scope>
    <source>
        <strain evidence="2">TUM19329</strain>
    </source>
</reference>
<dbReference type="Gene3D" id="3.30.420.10">
    <property type="entry name" value="Ribonuclease H-like superfamily/Ribonuclease H"/>
    <property type="match status" value="1"/>
</dbReference>
<dbReference type="Pfam" id="PF13276">
    <property type="entry name" value="HTH_21"/>
    <property type="match status" value="1"/>
</dbReference>
<dbReference type="InterPro" id="IPR036397">
    <property type="entry name" value="RNaseH_sf"/>
</dbReference>
<dbReference type="Pfam" id="PF00665">
    <property type="entry name" value="rve"/>
    <property type="match status" value="1"/>
</dbReference>
<accession>A0A6F8T6E2</accession>
<dbReference type="GO" id="GO:0015074">
    <property type="term" value="P:DNA integration"/>
    <property type="evidence" value="ECO:0007669"/>
    <property type="project" value="InterPro"/>
</dbReference>
<sequence>MCQLLGITRHGYYSYQKRQRNKPDDPEHQELIDWVKNIAETSQYCYGSRRMKNALNALGYPVGRRRTQSLMREAKVFVRYRKKYKVTTNSNHKQPVYENVLNRQFHVKEPNKSYVSDITYIWTQEGWLYLAVVMDLFSRKVVGWSMSSRMKATLVCDALNMAIWQRKPSSGLIVHSDRGVQYASHQYRNLLKSKGYIGSMSKKGDCWDNSVIESFFGSLKQERVQWRNYQNRWEAQQDILNYITMFYNSHRLHSYLGYLSPNQFEKQSDFLMKVA</sequence>
<dbReference type="Proteomes" id="UP000502894">
    <property type="component" value="Chromosome"/>
</dbReference>
<evidence type="ECO:0000313" key="3">
    <source>
        <dbReference type="EMBL" id="BCA96394.1"/>
    </source>
</evidence>
<dbReference type="InterPro" id="IPR025948">
    <property type="entry name" value="HTH-like_dom"/>
</dbReference>
<dbReference type="InterPro" id="IPR012337">
    <property type="entry name" value="RNaseH-like_sf"/>
</dbReference>
<dbReference type="GO" id="GO:0003676">
    <property type="term" value="F:nucleic acid binding"/>
    <property type="evidence" value="ECO:0007669"/>
    <property type="project" value="InterPro"/>
</dbReference>
<dbReference type="EMBL" id="AP022839">
    <property type="protein sequence ID" value="BCA96254.1"/>
    <property type="molecule type" value="Genomic_DNA"/>
</dbReference>
<dbReference type="PANTHER" id="PTHR46889">
    <property type="entry name" value="TRANSPOSASE INSF FOR INSERTION SEQUENCE IS3B-RELATED"/>
    <property type="match status" value="1"/>
</dbReference>
<dbReference type="KEGG" id="lant:TUM19329_27550"/>
<dbReference type="KEGG" id="lant:TUM19329_26150"/>
<organism evidence="2 4">
    <name type="scientific">Legionella antarctica</name>
    <dbReference type="NCBI Taxonomy" id="2708020"/>
    <lineage>
        <taxon>Bacteria</taxon>
        <taxon>Pseudomonadati</taxon>
        <taxon>Pseudomonadota</taxon>
        <taxon>Gammaproteobacteria</taxon>
        <taxon>Legionellales</taxon>
        <taxon>Legionellaceae</taxon>
        <taxon>Legionella</taxon>
    </lineage>
</organism>
<feature type="domain" description="Integrase catalytic" evidence="1">
    <location>
        <begin position="106"/>
        <end position="269"/>
    </location>
</feature>
<evidence type="ECO:0000313" key="4">
    <source>
        <dbReference type="Proteomes" id="UP000502894"/>
    </source>
</evidence>